<dbReference type="EMBL" id="JH597773">
    <property type="protein sequence ID" value="EHQ07894.1"/>
    <property type="molecule type" value="Genomic_DNA"/>
</dbReference>
<proteinExistence type="predicted"/>
<reference evidence="2 3" key="1">
    <citation type="submission" date="2011-10" db="EMBL/GenBank/DDBJ databases">
        <title>The Improved High-Quality Draft genome of Leptonema illini DSM 21528.</title>
        <authorList>
            <consortium name="US DOE Joint Genome Institute (JGI-PGF)"/>
            <person name="Lucas S."/>
            <person name="Copeland A."/>
            <person name="Lapidus A."/>
            <person name="Glavina del Rio T."/>
            <person name="Dalin E."/>
            <person name="Tice H."/>
            <person name="Bruce D."/>
            <person name="Goodwin L."/>
            <person name="Pitluck S."/>
            <person name="Peters L."/>
            <person name="Mikhailova N."/>
            <person name="Held B."/>
            <person name="Kyrpides N."/>
            <person name="Mavromatis K."/>
            <person name="Ivanova N."/>
            <person name="Markowitz V."/>
            <person name="Cheng J.-F."/>
            <person name="Hugenholtz P."/>
            <person name="Woyke T."/>
            <person name="Wu D."/>
            <person name="Gronow S."/>
            <person name="Wellnitz S."/>
            <person name="Brambilla E.-M."/>
            <person name="Klenk H.-P."/>
            <person name="Eisen J.A."/>
        </authorList>
    </citation>
    <scope>NUCLEOTIDE SEQUENCE [LARGE SCALE GENOMIC DNA]</scope>
    <source>
        <strain evidence="2 3">DSM 21528</strain>
    </source>
</reference>
<evidence type="ECO:0000313" key="3">
    <source>
        <dbReference type="Proteomes" id="UP000005737"/>
    </source>
</evidence>
<dbReference type="Proteomes" id="UP000005737">
    <property type="component" value="Unassembled WGS sequence"/>
</dbReference>
<dbReference type="NCBIfam" id="NF047529">
    <property type="entry name" value="SrpA"/>
    <property type="match status" value="1"/>
</dbReference>
<dbReference type="RefSeq" id="WP_002774107.1">
    <property type="nucleotide sequence ID" value="NZ_JH597773.1"/>
</dbReference>
<name>H2CGH7_9LEPT</name>
<sequence length="378" mass="41146">MRRFSTFLLTLFTMSQFLSCGKSKDDDTLSMFMLLGFMPFSGLNFQFASSSRASTSSHPAAASRSEGDGTGDGFPDVFLTPSVMSLVVCDVVGFLPESEGGPAPGTETFENGVSIVDPSSGVYANGRDCVMGFHVAIREGELGYIYGADLSEMGTTYDRIGLVLKSVNVFFPPEKVSDPNRRYWQAYYSNYYAYDNWFIERGLVTHTVLLDSCPAELASNGALVDIMAGATMGDWSCQTSESPRIAVADGKMGALYESQTPLFPMQHTQSAYLSSNDAVSFNLPADISRFGYDQAYVVVLPVSTLSKKPNGITIEVIRENMLFFDSDDGDQVFSPESSSGDRPDVTDAGAYSSTSERNLKDSSRRNLILNAPGFQIQE</sequence>
<keyword evidence="3" id="KW-1185">Reference proteome</keyword>
<gene>
    <name evidence="2" type="ORF">Lepil_3232</name>
</gene>
<organism evidence="2 3">
    <name type="scientific">Leptonema illini DSM 21528</name>
    <dbReference type="NCBI Taxonomy" id="929563"/>
    <lineage>
        <taxon>Bacteria</taxon>
        <taxon>Pseudomonadati</taxon>
        <taxon>Spirochaetota</taxon>
        <taxon>Spirochaetia</taxon>
        <taxon>Leptospirales</taxon>
        <taxon>Leptospiraceae</taxon>
        <taxon>Leptonema</taxon>
    </lineage>
</organism>
<dbReference type="AlphaFoldDB" id="H2CGH7"/>
<protein>
    <submittedName>
        <fullName evidence="2">Uncharacterized protein</fullName>
    </submittedName>
</protein>
<accession>H2CGH7</accession>
<feature type="region of interest" description="Disordered" evidence="1">
    <location>
        <begin position="331"/>
        <end position="363"/>
    </location>
</feature>
<evidence type="ECO:0000256" key="1">
    <source>
        <dbReference type="SAM" id="MobiDB-lite"/>
    </source>
</evidence>
<evidence type="ECO:0000313" key="2">
    <source>
        <dbReference type="EMBL" id="EHQ07894.1"/>
    </source>
</evidence>
<dbReference type="HOGENOM" id="CLU_053667_0_0_12"/>